<reference evidence="8" key="1">
    <citation type="submission" date="2017-10" db="EMBL/GenBank/DDBJ databases">
        <title>Rapid genome shrinkage in a self-fertile nematode reveals novel sperm competition proteins.</title>
        <authorList>
            <person name="Yin D."/>
            <person name="Schwarz E.M."/>
            <person name="Thomas C.G."/>
            <person name="Felde R.L."/>
            <person name="Korf I.F."/>
            <person name="Cutter A.D."/>
            <person name="Schartner C.M."/>
            <person name="Ralston E.J."/>
            <person name="Meyer B.J."/>
            <person name="Haag E.S."/>
        </authorList>
    </citation>
    <scope>NUCLEOTIDE SEQUENCE [LARGE SCALE GENOMIC DNA]</scope>
    <source>
        <strain evidence="8">JU1422</strain>
    </source>
</reference>
<dbReference type="InterPro" id="IPR020471">
    <property type="entry name" value="AKR"/>
</dbReference>
<feature type="site" description="Lowers pKa of active site Tyr" evidence="5">
    <location>
        <position position="96"/>
    </location>
</feature>
<evidence type="ECO:0000256" key="1">
    <source>
        <dbReference type="ARBA" id="ARBA00007905"/>
    </source>
</evidence>
<evidence type="ECO:0000259" key="6">
    <source>
        <dbReference type="Pfam" id="PF00248"/>
    </source>
</evidence>
<dbReference type="FunFam" id="3.20.20.100:FF:000006">
    <property type="entry name" value="Aldo-keto reductase family 1 member A1"/>
    <property type="match status" value="1"/>
</dbReference>
<dbReference type="Gene3D" id="3.20.20.100">
    <property type="entry name" value="NADP-dependent oxidoreductase domain"/>
    <property type="match status" value="1"/>
</dbReference>
<comment type="similarity">
    <text evidence="1">Belongs to the aldo/keto reductase family.</text>
</comment>
<dbReference type="InterPro" id="IPR018170">
    <property type="entry name" value="Aldo/ket_reductase_CS"/>
</dbReference>
<dbReference type="SUPFAM" id="SSF51430">
    <property type="entry name" value="NAD(P)-linked oxidoreductase"/>
    <property type="match status" value="1"/>
</dbReference>
<feature type="binding site" evidence="4">
    <location>
        <position position="129"/>
    </location>
    <ligand>
        <name>substrate</name>
    </ligand>
</feature>
<comment type="caution">
    <text evidence="7">The sequence shown here is derived from an EMBL/GenBank/DDBJ whole genome shotgun (WGS) entry which is preliminary data.</text>
</comment>
<gene>
    <name evidence="7" type="primary">Cni-Y39G8B.2</name>
    <name evidence="7" type="synonym">Cnig_chr_II.g6647</name>
    <name evidence="7" type="ORF">B9Z55_006647</name>
</gene>
<evidence type="ECO:0000256" key="2">
    <source>
        <dbReference type="ARBA" id="ARBA00022857"/>
    </source>
</evidence>
<evidence type="ECO:0000256" key="5">
    <source>
        <dbReference type="PIRSR" id="PIRSR000097-3"/>
    </source>
</evidence>
<dbReference type="CDD" id="cd19071">
    <property type="entry name" value="AKR_AKR1-5-like"/>
    <property type="match status" value="1"/>
</dbReference>
<evidence type="ECO:0000313" key="7">
    <source>
        <dbReference type="EMBL" id="PIC47220.1"/>
    </source>
</evidence>
<dbReference type="PROSITE" id="PS00063">
    <property type="entry name" value="ALDOKETO_REDUCTASE_3"/>
    <property type="match status" value="1"/>
</dbReference>
<dbReference type="Proteomes" id="UP000230233">
    <property type="component" value="Chromosome II"/>
</dbReference>
<dbReference type="AlphaFoldDB" id="A0A2G5V658"/>
<proteinExistence type="inferred from homology"/>
<sequence>MHRPKLRTRSSKPEEPMRIAEKVLLSSGYEMPVIGYGTWQIPKSTAAEQVREALEFGYRHIDMAHGFNNTTEIFESIRDWMKVRKFQRDEIFLSAKIWNTHHSRAKATEQIDEMLQMLDTPYMDLIVIHWPYGWAEDDGMFPRGNDGKPIFSNIDYMETWEALEEAHQAGKVRSIGVANFNLSQLDRIYTKGTVKPSVLQAEINPYFTQKDVIDYCTARNIMITAMMITGNPGSTFYRKYEDPNLLFDETLISIAKNHGKTVTQVLIRWILDLGLVALIKSNENKRIRQNFNVFKFKLTPDQIERIDSLNKNFRILWPILGNYNHPHFPWPFKADRN</sequence>
<accession>A0A2G5V658</accession>
<dbReference type="EMBL" id="PDUG01000002">
    <property type="protein sequence ID" value="PIC47220.1"/>
    <property type="molecule type" value="Genomic_DNA"/>
</dbReference>
<keyword evidence="2" id="KW-0521">NADP</keyword>
<protein>
    <recommendedName>
        <fullName evidence="6">NADP-dependent oxidoreductase domain-containing protein</fullName>
    </recommendedName>
</protein>
<keyword evidence="3" id="KW-0560">Oxidoreductase</keyword>
<evidence type="ECO:0000313" key="8">
    <source>
        <dbReference type="Proteomes" id="UP000230233"/>
    </source>
</evidence>
<evidence type="ECO:0000256" key="4">
    <source>
        <dbReference type="PIRSR" id="PIRSR000097-2"/>
    </source>
</evidence>
<name>A0A2G5V658_9PELO</name>
<dbReference type="InterPro" id="IPR023210">
    <property type="entry name" value="NADP_OxRdtase_dom"/>
</dbReference>
<organism evidence="7 8">
    <name type="scientific">Caenorhabditis nigoni</name>
    <dbReference type="NCBI Taxonomy" id="1611254"/>
    <lineage>
        <taxon>Eukaryota</taxon>
        <taxon>Metazoa</taxon>
        <taxon>Ecdysozoa</taxon>
        <taxon>Nematoda</taxon>
        <taxon>Chromadorea</taxon>
        <taxon>Rhabditida</taxon>
        <taxon>Rhabditina</taxon>
        <taxon>Rhabditomorpha</taxon>
        <taxon>Rhabditoidea</taxon>
        <taxon>Rhabditidae</taxon>
        <taxon>Peloderinae</taxon>
        <taxon>Caenorhabditis</taxon>
    </lineage>
</organism>
<dbReference type="Pfam" id="PF00248">
    <property type="entry name" value="Aldo_ket_red"/>
    <property type="match status" value="1"/>
</dbReference>
<dbReference type="GO" id="GO:0016616">
    <property type="term" value="F:oxidoreductase activity, acting on the CH-OH group of donors, NAD or NADP as acceptor"/>
    <property type="evidence" value="ECO:0007669"/>
    <property type="project" value="UniProtKB-ARBA"/>
</dbReference>
<dbReference type="PIRSF" id="PIRSF000097">
    <property type="entry name" value="AKR"/>
    <property type="match status" value="1"/>
</dbReference>
<evidence type="ECO:0000256" key="3">
    <source>
        <dbReference type="ARBA" id="ARBA00023002"/>
    </source>
</evidence>
<dbReference type="InterPro" id="IPR036812">
    <property type="entry name" value="NAD(P)_OxRdtase_dom_sf"/>
</dbReference>
<feature type="domain" description="NADP-dependent oxidoreductase" evidence="6">
    <location>
        <begin position="34"/>
        <end position="310"/>
    </location>
</feature>
<dbReference type="PANTHER" id="PTHR43827:SF3">
    <property type="entry name" value="NADP-DEPENDENT OXIDOREDUCTASE DOMAIN-CONTAINING PROTEIN"/>
    <property type="match status" value="1"/>
</dbReference>
<dbReference type="OrthoDB" id="416253at2759"/>
<dbReference type="PANTHER" id="PTHR43827">
    <property type="entry name" value="2,5-DIKETO-D-GLUCONIC ACID REDUCTASE"/>
    <property type="match status" value="1"/>
</dbReference>
<dbReference type="PRINTS" id="PR00069">
    <property type="entry name" value="ALDKETRDTASE"/>
</dbReference>
<dbReference type="STRING" id="1611254.A0A2G5V658"/>
<keyword evidence="8" id="KW-1185">Reference proteome</keyword>